<keyword evidence="9" id="KW-0902">Two-component regulatory system</keyword>
<comment type="caution">
    <text evidence="14">The sequence shown here is derived from an EMBL/GenBank/DDBJ whole genome shotgun (WGS) entry which is preliminary data.</text>
</comment>
<dbReference type="PANTHER" id="PTHR45436">
    <property type="entry name" value="SENSOR HISTIDINE KINASE YKOH"/>
    <property type="match status" value="1"/>
</dbReference>
<dbReference type="InterPro" id="IPR036890">
    <property type="entry name" value="HATPase_C_sf"/>
</dbReference>
<dbReference type="InterPro" id="IPR036097">
    <property type="entry name" value="HisK_dim/P_sf"/>
</dbReference>
<reference evidence="14 15" key="1">
    <citation type="submission" date="2022-04" db="EMBL/GenBank/DDBJ databases">
        <title>Spirosoma sp. strain RP8 genome sequencing and assembly.</title>
        <authorList>
            <person name="Jung Y."/>
        </authorList>
    </citation>
    <scope>NUCLEOTIDE SEQUENCE [LARGE SCALE GENOMIC DNA]</scope>
    <source>
        <strain evidence="14 15">RP8</strain>
    </source>
</reference>
<evidence type="ECO:0000256" key="10">
    <source>
        <dbReference type="ARBA" id="ARBA00023136"/>
    </source>
</evidence>
<dbReference type="CDD" id="cd00082">
    <property type="entry name" value="HisKA"/>
    <property type="match status" value="1"/>
</dbReference>
<organism evidence="14 15">
    <name type="scientific">Spirosoma liriopis</name>
    <dbReference type="NCBI Taxonomy" id="2937440"/>
    <lineage>
        <taxon>Bacteria</taxon>
        <taxon>Pseudomonadati</taxon>
        <taxon>Bacteroidota</taxon>
        <taxon>Cytophagia</taxon>
        <taxon>Cytophagales</taxon>
        <taxon>Cytophagaceae</taxon>
        <taxon>Spirosoma</taxon>
    </lineage>
</organism>
<dbReference type="PROSITE" id="PS50109">
    <property type="entry name" value="HIS_KIN"/>
    <property type="match status" value="1"/>
</dbReference>
<dbReference type="EMBL" id="JALPRF010000006">
    <property type="protein sequence ID" value="MCK8495087.1"/>
    <property type="molecule type" value="Genomic_DNA"/>
</dbReference>
<dbReference type="SMART" id="SM00388">
    <property type="entry name" value="HisKA"/>
    <property type="match status" value="1"/>
</dbReference>
<evidence type="ECO:0000259" key="13">
    <source>
        <dbReference type="PROSITE" id="PS50885"/>
    </source>
</evidence>
<dbReference type="Pfam" id="PF00672">
    <property type="entry name" value="HAMP"/>
    <property type="match status" value="1"/>
</dbReference>
<keyword evidence="4" id="KW-0597">Phosphoprotein</keyword>
<evidence type="ECO:0000256" key="6">
    <source>
        <dbReference type="ARBA" id="ARBA00022692"/>
    </source>
</evidence>
<dbReference type="SMART" id="SM00387">
    <property type="entry name" value="HATPase_c"/>
    <property type="match status" value="1"/>
</dbReference>
<sequence length="455" mass="51000">MSLRTRLTLLFTAIVSLLLALFCGFLYQLAEGYRERQFQERLRAEASTAGQLLLSQERIDPALYKVLDKNHLTVLPEEEIIIYNSRNRLVYESGTDYLTITPNHLDQIRQDRQVAWRESNRQIVGILFTNHQLPFVIVASAVDSYGQRTVANLGQLLGLGWCVMIGLTGLAGWFFAGRMLRPISQINQQIDNITVSNLSLRLSEGSHRDEINQLAQRFNRMLNRLEEAFRLQRSFVSSASHELRTPLTAITGQVEVALLADDEPEELRATLRSILEDVRGLNRMVNGLLSLANASVDISTVPMGLVQLDTLLDQIRLELKRIQPEYTIDLRIDSPNMPVSPATWQLKGNETLLRTAILNLLDNGGKFSPDHTVQVQLSRRGATICVTVHNTGSVIDQDQQTLIFNPFQRGRNAGSQPGHGIGLALTERIIRLHQGQIQVDSSAEAGTTFTVILPH</sequence>
<dbReference type="EC" id="2.7.13.3" evidence="3"/>
<comment type="subcellular location">
    <subcellularLocation>
        <location evidence="2">Membrane</location>
        <topology evidence="2">Multi-pass membrane protein</topology>
    </subcellularLocation>
</comment>
<feature type="transmembrane region" description="Helical" evidence="11">
    <location>
        <begin position="156"/>
        <end position="176"/>
    </location>
</feature>
<keyword evidence="7" id="KW-0418">Kinase</keyword>
<keyword evidence="14" id="KW-0067">ATP-binding</keyword>
<name>A0ABT0HSG8_9BACT</name>
<comment type="catalytic activity">
    <reaction evidence="1">
        <text>ATP + protein L-histidine = ADP + protein N-phospho-L-histidine.</text>
        <dbReference type="EC" id="2.7.13.3"/>
    </reaction>
</comment>
<dbReference type="SUPFAM" id="SSF47384">
    <property type="entry name" value="Homodimeric domain of signal transducing histidine kinase"/>
    <property type="match status" value="1"/>
</dbReference>
<evidence type="ECO:0000256" key="4">
    <source>
        <dbReference type="ARBA" id="ARBA00022553"/>
    </source>
</evidence>
<keyword evidence="6 11" id="KW-0812">Transmembrane</keyword>
<dbReference type="Gene3D" id="6.10.340.10">
    <property type="match status" value="1"/>
</dbReference>
<dbReference type="InterPro" id="IPR003661">
    <property type="entry name" value="HisK_dim/P_dom"/>
</dbReference>
<evidence type="ECO:0000256" key="11">
    <source>
        <dbReference type="SAM" id="Phobius"/>
    </source>
</evidence>
<dbReference type="SMART" id="SM00304">
    <property type="entry name" value="HAMP"/>
    <property type="match status" value="1"/>
</dbReference>
<evidence type="ECO:0000256" key="2">
    <source>
        <dbReference type="ARBA" id="ARBA00004141"/>
    </source>
</evidence>
<keyword evidence="8 11" id="KW-1133">Transmembrane helix</keyword>
<dbReference type="Gene3D" id="1.10.287.130">
    <property type="match status" value="1"/>
</dbReference>
<dbReference type="SUPFAM" id="SSF55874">
    <property type="entry name" value="ATPase domain of HSP90 chaperone/DNA topoisomerase II/histidine kinase"/>
    <property type="match status" value="1"/>
</dbReference>
<feature type="domain" description="HAMP" evidence="13">
    <location>
        <begin position="177"/>
        <end position="230"/>
    </location>
</feature>
<dbReference type="InterPro" id="IPR004358">
    <property type="entry name" value="Sig_transdc_His_kin-like_C"/>
</dbReference>
<evidence type="ECO:0000256" key="1">
    <source>
        <dbReference type="ARBA" id="ARBA00000085"/>
    </source>
</evidence>
<dbReference type="InterPro" id="IPR003594">
    <property type="entry name" value="HATPase_dom"/>
</dbReference>
<evidence type="ECO:0000256" key="5">
    <source>
        <dbReference type="ARBA" id="ARBA00022679"/>
    </source>
</evidence>
<dbReference type="Gene3D" id="3.30.565.10">
    <property type="entry name" value="Histidine kinase-like ATPase, C-terminal domain"/>
    <property type="match status" value="1"/>
</dbReference>
<dbReference type="Pfam" id="PF00512">
    <property type="entry name" value="HisKA"/>
    <property type="match status" value="1"/>
</dbReference>
<dbReference type="CDD" id="cd06225">
    <property type="entry name" value="HAMP"/>
    <property type="match status" value="1"/>
</dbReference>
<evidence type="ECO:0000256" key="3">
    <source>
        <dbReference type="ARBA" id="ARBA00012438"/>
    </source>
</evidence>
<feature type="domain" description="Histidine kinase" evidence="12">
    <location>
        <begin position="238"/>
        <end position="455"/>
    </location>
</feature>
<evidence type="ECO:0000259" key="12">
    <source>
        <dbReference type="PROSITE" id="PS50109"/>
    </source>
</evidence>
<keyword evidence="5" id="KW-0808">Transferase</keyword>
<dbReference type="RefSeq" id="WP_248479763.1">
    <property type="nucleotide sequence ID" value="NZ_JALPRF010000006.1"/>
</dbReference>
<evidence type="ECO:0000256" key="9">
    <source>
        <dbReference type="ARBA" id="ARBA00023012"/>
    </source>
</evidence>
<protein>
    <recommendedName>
        <fullName evidence="3">histidine kinase</fullName>
        <ecNumber evidence="3">2.7.13.3</ecNumber>
    </recommendedName>
</protein>
<evidence type="ECO:0000313" key="15">
    <source>
        <dbReference type="Proteomes" id="UP001202180"/>
    </source>
</evidence>
<keyword evidence="15" id="KW-1185">Reference proteome</keyword>
<evidence type="ECO:0000313" key="14">
    <source>
        <dbReference type="EMBL" id="MCK8495087.1"/>
    </source>
</evidence>
<dbReference type="GO" id="GO:0005524">
    <property type="term" value="F:ATP binding"/>
    <property type="evidence" value="ECO:0007669"/>
    <property type="project" value="UniProtKB-KW"/>
</dbReference>
<dbReference type="SUPFAM" id="SSF158472">
    <property type="entry name" value="HAMP domain-like"/>
    <property type="match status" value="1"/>
</dbReference>
<keyword evidence="14" id="KW-0547">Nucleotide-binding</keyword>
<evidence type="ECO:0000256" key="7">
    <source>
        <dbReference type="ARBA" id="ARBA00022777"/>
    </source>
</evidence>
<accession>A0ABT0HSG8</accession>
<dbReference type="InterPro" id="IPR003660">
    <property type="entry name" value="HAMP_dom"/>
</dbReference>
<gene>
    <name evidence="14" type="ORF">M0L20_24660</name>
</gene>
<evidence type="ECO:0000256" key="8">
    <source>
        <dbReference type="ARBA" id="ARBA00022989"/>
    </source>
</evidence>
<dbReference type="Pfam" id="PF02518">
    <property type="entry name" value="HATPase_c"/>
    <property type="match status" value="1"/>
</dbReference>
<dbReference type="PRINTS" id="PR00344">
    <property type="entry name" value="BCTRLSENSOR"/>
</dbReference>
<dbReference type="InterPro" id="IPR005467">
    <property type="entry name" value="His_kinase_dom"/>
</dbReference>
<dbReference type="PROSITE" id="PS50885">
    <property type="entry name" value="HAMP"/>
    <property type="match status" value="1"/>
</dbReference>
<dbReference type="PANTHER" id="PTHR45436:SF15">
    <property type="entry name" value="SENSOR HISTIDINE KINASE CUSS"/>
    <property type="match status" value="1"/>
</dbReference>
<dbReference type="Proteomes" id="UP001202180">
    <property type="component" value="Unassembled WGS sequence"/>
</dbReference>
<dbReference type="InterPro" id="IPR050428">
    <property type="entry name" value="TCS_sensor_his_kinase"/>
</dbReference>
<proteinExistence type="predicted"/>
<keyword evidence="10 11" id="KW-0472">Membrane</keyword>